<dbReference type="Gramene" id="TRITD3Bv1G177070.1">
    <property type="protein sequence ID" value="TRITD3Bv1G177070.1"/>
    <property type="gene ID" value="TRITD3Bv1G177070"/>
</dbReference>
<reference evidence="4 5" key="1">
    <citation type="submission" date="2017-09" db="EMBL/GenBank/DDBJ databases">
        <authorList>
            <consortium name="International Durum Wheat Genome Sequencing Consortium (IDWGSC)"/>
            <person name="Milanesi L."/>
        </authorList>
    </citation>
    <scope>NUCLEOTIDE SEQUENCE [LARGE SCALE GENOMIC DNA]</scope>
    <source>
        <strain evidence="5">cv. Svevo</strain>
    </source>
</reference>
<evidence type="ECO:0000256" key="1">
    <source>
        <dbReference type="ARBA" id="ARBA00022722"/>
    </source>
</evidence>
<dbReference type="Proteomes" id="UP000324705">
    <property type="component" value="Chromosome 3B"/>
</dbReference>
<organism evidence="4 5">
    <name type="scientific">Triticum turgidum subsp. durum</name>
    <name type="common">Durum wheat</name>
    <name type="synonym">Triticum durum</name>
    <dbReference type="NCBI Taxonomy" id="4567"/>
    <lineage>
        <taxon>Eukaryota</taxon>
        <taxon>Viridiplantae</taxon>
        <taxon>Streptophyta</taxon>
        <taxon>Embryophyta</taxon>
        <taxon>Tracheophyta</taxon>
        <taxon>Spermatophyta</taxon>
        <taxon>Magnoliopsida</taxon>
        <taxon>Liliopsida</taxon>
        <taxon>Poales</taxon>
        <taxon>Poaceae</taxon>
        <taxon>BOP clade</taxon>
        <taxon>Pooideae</taxon>
        <taxon>Triticodae</taxon>
        <taxon>Triticeae</taxon>
        <taxon>Triticinae</taxon>
        <taxon>Triticum</taxon>
    </lineage>
</organism>
<dbReference type="GO" id="GO:0005737">
    <property type="term" value="C:cytoplasm"/>
    <property type="evidence" value="ECO:0007669"/>
    <property type="project" value="TreeGrafter"/>
</dbReference>
<dbReference type="GO" id="GO:0003676">
    <property type="term" value="F:nucleic acid binding"/>
    <property type="evidence" value="ECO:0007669"/>
    <property type="project" value="InterPro"/>
</dbReference>
<dbReference type="GO" id="GO:0005634">
    <property type="term" value="C:nucleus"/>
    <property type="evidence" value="ECO:0007669"/>
    <property type="project" value="TreeGrafter"/>
</dbReference>
<evidence type="ECO:0000313" key="4">
    <source>
        <dbReference type="EMBL" id="VAH80139.1"/>
    </source>
</evidence>
<dbReference type="SUPFAM" id="SSF53098">
    <property type="entry name" value="Ribonuclease H-like"/>
    <property type="match status" value="1"/>
</dbReference>
<dbReference type="EMBL" id="LT934116">
    <property type="protein sequence ID" value="VAH80139.1"/>
    <property type="molecule type" value="Genomic_DNA"/>
</dbReference>
<proteinExistence type="predicted"/>
<evidence type="ECO:0000313" key="5">
    <source>
        <dbReference type="Proteomes" id="UP000324705"/>
    </source>
</evidence>
<evidence type="ECO:0000256" key="2">
    <source>
        <dbReference type="ARBA" id="ARBA00022801"/>
    </source>
</evidence>
<feature type="domain" description="3'-5' exonuclease" evidence="3">
    <location>
        <begin position="4"/>
        <end position="141"/>
    </location>
</feature>
<dbReference type="AlphaFoldDB" id="A0A9R1QMG1"/>
<evidence type="ECO:0000259" key="3">
    <source>
        <dbReference type="Pfam" id="PF01612"/>
    </source>
</evidence>
<keyword evidence="2" id="KW-0378">Hydrolase</keyword>
<dbReference type="InterPro" id="IPR002562">
    <property type="entry name" value="3'-5'_exonuclease_dom"/>
</dbReference>
<dbReference type="Gene3D" id="3.30.420.10">
    <property type="entry name" value="Ribonuclease H-like superfamily/Ribonuclease H"/>
    <property type="match status" value="1"/>
</dbReference>
<dbReference type="PANTHER" id="PTHR13620:SF75">
    <property type="entry name" value="UBIQUITIN-LIKE DOMAIN-CONTAINING PROTEIN"/>
    <property type="match status" value="1"/>
</dbReference>
<dbReference type="GO" id="GO:0008408">
    <property type="term" value="F:3'-5' exonuclease activity"/>
    <property type="evidence" value="ECO:0007669"/>
    <property type="project" value="InterPro"/>
</dbReference>
<sequence length="166" mass="19016">MAAVLQLCVKELCLVYHITTATTWPKRLKQFLREENFYTFASFSIEGDKKMMNKSGLEINPNNFIDMQCKWKVPTTNKHYDSLVDVATSVIHPFYKGMKQNFNKEEDHKLWGTSPLPDNLIESAAKDAYATYKSWKIIDNIVTGWDIAQEQEAAPTTTASLQDEEA</sequence>
<dbReference type="InterPro" id="IPR012337">
    <property type="entry name" value="RNaseH-like_sf"/>
</dbReference>
<dbReference type="InterPro" id="IPR051132">
    <property type="entry name" value="3-5_Exonuclease_domain"/>
</dbReference>
<name>A0A9R1QMG1_TRITD</name>
<gene>
    <name evidence="4" type="ORF">TRITD_3Bv1G177070</name>
</gene>
<dbReference type="Pfam" id="PF01612">
    <property type="entry name" value="DNA_pol_A_exo1"/>
    <property type="match status" value="1"/>
</dbReference>
<keyword evidence="1" id="KW-0540">Nuclease</keyword>
<dbReference type="GO" id="GO:0006139">
    <property type="term" value="P:nucleobase-containing compound metabolic process"/>
    <property type="evidence" value="ECO:0007669"/>
    <property type="project" value="InterPro"/>
</dbReference>
<dbReference type="PANTHER" id="PTHR13620">
    <property type="entry name" value="3-5 EXONUCLEASE"/>
    <property type="match status" value="1"/>
</dbReference>
<dbReference type="InterPro" id="IPR036397">
    <property type="entry name" value="RNaseH_sf"/>
</dbReference>
<accession>A0A9R1QMG1</accession>
<protein>
    <recommendedName>
        <fullName evidence="3">3'-5' exonuclease domain-containing protein</fullName>
    </recommendedName>
</protein>
<keyword evidence="5" id="KW-1185">Reference proteome</keyword>